<gene>
    <name evidence="1" type="ORF">CDAR_88601</name>
</gene>
<dbReference type="Proteomes" id="UP001054837">
    <property type="component" value="Unassembled WGS sequence"/>
</dbReference>
<proteinExistence type="predicted"/>
<accession>A0AAV4NKP3</accession>
<reference evidence="1 2" key="1">
    <citation type="submission" date="2021-06" db="EMBL/GenBank/DDBJ databases">
        <title>Caerostris darwini draft genome.</title>
        <authorList>
            <person name="Kono N."/>
            <person name="Arakawa K."/>
        </authorList>
    </citation>
    <scope>NUCLEOTIDE SEQUENCE [LARGE SCALE GENOMIC DNA]</scope>
</reference>
<name>A0AAV4NKP3_9ARAC</name>
<protein>
    <submittedName>
        <fullName evidence="1">Uncharacterized protein</fullName>
    </submittedName>
</protein>
<sequence length="98" mass="11204">MPSSWKTSLTKKKTFGGKASPLLLITKEISLQTAKIILAAKIPDEFFSTAKTAYWAIKPNNNSRFRSRFSRNYRKHKNSNYCNYFPLATNNSNPKAIE</sequence>
<dbReference type="EMBL" id="BPLQ01001674">
    <property type="protein sequence ID" value="GIX83847.1"/>
    <property type="molecule type" value="Genomic_DNA"/>
</dbReference>
<evidence type="ECO:0000313" key="2">
    <source>
        <dbReference type="Proteomes" id="UP001054837"/>
    </source>
</evidence>
<organism evidence="1 2">
    <name type="scientific">Caerostris darwini</name>
    <dbReference type="NCBI Taxonomy" id="1538125"/>
    <lineage>
        <taxon>Eukaryota</taxon>
        <taxon>Metazoa</taxon>
        <taxon>Ecdysozoa</taxon>
        <taxon>Arthropoda</taxon>
        <taxon>Chelicerata</taxon>
        <taxon>Arachnida</taxon>
        <taxon>Araneae</taxon>
        <taxon>Araneomorphae</taxon>
        <taxon>Entelegynae</taxon>
        <taxon>Araneoidea</taxon>
        <taxon>Araneidae</taxon>
        <taxon>Caerostris</taxon>
    </lineage>
</organism>
<dbReference type="AlphaFoldDB" id="A0AAV4NKP3"/>
<comment type="caution">
    <text evidence="1">The sequence shown here is derived from an EMBL/GenBank/DDBJ whole genome shotgun (WGS) entry which is preliminary data.</text>
</comment>
<evidence type="ECO:0000313" key="1">
    <source>
        <dbReference type="EMBL" id="GIX83847.1"/>
    </source>
</evidence>
<keyword evidence="2" id="KW-1185">Reference proteome</keyword>